<reference evidence="2" key="1">
    <citation type="submission" date="2015-06" db="EMBL/GenBank/DDBJ databases">
        <authorList>
            <person name="Hoefler B.C."/>
            <person name="Straight P.D."/>
        </authorList>
    </citation>
    <scope>NUCLEOTIDE SEQUENCE [LARGE SCALE GENOMIC DNA]</scope>
    <source>
        <strain evidence="2">73/13</strain>
    </source>
</reference>
<name>A0A2G4R621_9BACT</name>
<dbReference type="RefSeq" id="WP_099460980.1">
    <property type="nucleotide sequence ID" value="NZ_LDWY01000016.1"/>
</dbReference>
<dbReference type="Proteomes" id="UP000811399">
    <property type="component" value="Unassembled WGS sequence"/>
</dbReference>
<gene>
    <name evidence="2" type="ORF">AA994_01365</name>
    <name evidence="1" type="ORF">CVU5213_06615</name>
</gene>
<organism evidence="2 3">
    <name type="scientific">Campylobacter vulpis</name>
    <dbReference type="NCBI Taxonomy" id="1655500"/>
    <lineage>
        <taxon>Bacteria</taxon>
        <taxon>Pseudomonadati</taxon>
        <taxon>Campylobacterota</taxon>
        <taxon>Epsilonproteobacteria</taxon>
        <taxon>Campylobacterales</taxon>
        <taxon>Campylobacteraceae</taxon>
        <taxon>Campylobacter</taxon>
    </lineage>
</organism>
<sequence length="246" mass="28698">MRLLLILFIFTNLLQAEFSQKQIIKMEKEENFELIDLNQNITKQHIDEQKAVFDSSTLKPKKELSVSRDKVLDYGVVFSFNEKFHYFLNNHKVNAKDFSLAFTQKTLHNLRLNFLNSTANGIYQSQKTLQNFSPENAKLVNVAPFLRHEKDKNKLYAQFMDYLIVINLNEFYIELTNYFITQSTSAHANINFKLVSSSKGLIKSKNIRLKLALKDQNTRQNLQSILNEMPQMLAEVIKKETKGLKP</sequence>
<reference evidence="1" key="3">
    <citation type="submission" date="2019-07" db="EMBL/GenBank/DDBJ databases">
        <authorList>
            <person name="Miller W.G."/>
        </authorList>
    </citation>
    <scope>NUCLEOTIDE SEQUENCE</scope>
    <source>
        <strain evidence="1">52/13</strain>
    </source>
</reference>
<evidence type="ECO:0000313" key="4">
    <source>
        <dbReference type="Proteomes" id="UP000811399"/>
    </source>
</evidence>
<reference evidence="1 4" key="4">
    <citation type="journal article" date="2021" name="Syst. Appl. Microbiol.">
        <title>nCampylobacter vulpis sp. nov. isolated from wild red foxes.</title>
        <authorList>
            <person name="Parisi A."/>
            <person name="Chiara M."/>
            <person name="Caffara M."/>
            <person name="Mion D."/>
            <person name="Miller W.G."/>
            <person name="Caruso M."/>
            <person name="Manzari C."/>
            <person name="Florio D."/>
            <person name="Capozzi L."/>
            <person name="D'Erchia A.M."/>
            <person name="Manzulli V."/>
            <person name="Zanoni R.G."/>
        </authorList>
    </citation>
    <scope>NUCLEOTIDE SEQUENCE [LARGE SCALE GENOMIC DNA]</scope>
    <source>
        <strain evidence="1 4">52/13</strain>
    </source>
</reference>
<evidence type="ECO:0000313" key="2">
    <source>
        <dbReference type="EMBL" id="PHY92009.1"/>
    </source>
</evidence>
<dbReference type="Proteomes" id="UP000237472">
    <property type="component" value="Unassembled WGS sequence"/>
</dbReference>
<proteinExistence type="predicted"/>
<accession>A0A2G4R621</accession>
<dbReference type="EMBL" id="VJYU01000021">
    <property type="protein sequence ID" value="MBS4241393.1"/>
    <property type="molecule type" value="Genomic_DNA"/>
</dbReference>
<protein>
    <submittedName>
        <fullName evidence="2">Uncharacterized protein</fullName>
    </submittedName>
</protein>
<dbReference type="AlphaFoldDB" id="A0A2G4R621"/>
<dbReference type="EMBL" id="LDWY01000016">
    <property type="protein sequence ID" value="PHY92009.1"/>
    <property type="molecule type" value="Genomic_DNA"/>
</dbReference>
<reference evidence="3" key="2">
    <citation type="submission" date="2015-06" db="EMBL/GenBank/DDBJ databases">
        <authorList>
            <person name="Parisi A."/>
            <person name="Chiara M."/>
            <person name="Florio D."/>
            <person name="Miccolupo A."/>
            <person name="Manzari C."/>
            <person name="Mion D."/>
            <person name="Caruso M."/>
            <person name="D'erchia A.M."/>
            <person name="Zanoni R."/>
        </authorList>
    </citation>
    <scope>NUCLEOTIDE SEQUENCE [LARGE SCALE GENOMIC DNA]</scope>
    <source>
        <strain evidence="3">73/13</strain>
    </source>
</reference>
<evidence type="ECO:0000313" key="1">
    <source>
        <dbReference type="EMBL" id="MBS4241393.1"/>
    </source>
</evidence>
<dbReference type="OrthoDB" id="5361949at2"/>
<keyword evidence="4" id="KW-1185">Reference proteome</keyword>
<evidence type="ECO:0000313" key="3">
    <source>
        <dbReference type="Proteomes" id="UP000237472"/>
    </source>
</evidence>
<comment type="caution">
    <text evidence="2">The sequence shown here is derived from an EMBL/GenBank/DDBJ whole genome shotgun (WGS) entry which is preliminary data.</text>
</comment>